<protein>
    <submittedName>
        <fullName evidence="1">DUF3375 family protein</fullName>
    </submittedName>
</protein>
<keyword evidence="2" id="KW-1185">Reference proteome</keyword>
<dbReference type="Pfam" id="PF11855">
    <property type="entry name" value="DUF3375"/>
    <property type="match status" value="1"/>
</dbReference>
<dbReference type="InterPro" id="IPR021804">
    <property type="entry name" value="DUF3375"/>
</dbReference>
<reference evidence="1 2" key="1">
    <citation type="submission" date="2020-08" db="EMBL/GenBank/DDBJ databases">
        <title>Oceanospirillum sp. nov. isolated from marine sediment.</title>
        <authorList>
            <person name="Ji X."/>
        </authorList>
    </citation>
    <scope>NUCLEOTIDE SEQUENCE [LARGE SCALE GENOMIC DNA]</scope>
    <source>
        <strain evidence="1 2">D5</strain>
    </source>
</reference>
<dbReference type="EMBL" id="JACJFM010000007">
    <property type="protein sequence ID" value="MBB1486529.1"/>
    <property type="molecule type" value="Genomic_DNA"/>
</dbReference>
<dbReference type="RefSeq" id="WP_182808307.1">
    <property type="nucleotide sequence ID" value="NZ_JACJFM010000007.1"/>
</dbReference>
<sequence length="81" mass="9484">MSSDYQTLEALRQNHPAWRLLASPHAPLMVSFFQKVFLERNARVLDQSDLTEALEDELFHLRELLGQDKFPYLLRALNQLS</sequence>
<proteinExistence type="predicted"/>
<organism evidence="1 2">
    <name type="scientific">Oceanospirillum sediminis</name>
    <dbReference type="NCBI Taxonomy" id="2760088"/>
    <lineage>
        <taxon>Bacteria</taxon>
        <taxon>Pseudomonadati</taxon>
        <taxon>Pseudomonadota</taxon>
        <taxon>Gammaproteobacteria</taxon>
        <taxon>Oceanospirillales</taxon>
        <taxon>Oceanospirillaceae</taxon>
        <taxon>Oceanospirillum</taxon>
    </lineage>
</organism>
<name>A0A839IPX6_9GAMM</name>
<dbReference type="Proteomes" id="UP000565262">
    <property type="component" value="Unassembled WGS sequence"/>
</dbReference>
<comment type="caution">
    <text evidence="1">The sequence shown here is derived from an EMBL/GenBank/DDBJ whole genome shotgun (WGS) entry which is preliminary data.</text>
</comment>
<dbReference type="AlphaFoldDB" id="A0A839IPX6"/>
<evidence type="ECO:0000313" key="1">
    <source>
        <dbReference type="EMBL" id="MBB1486529.1"/>
    </source>
</evidence>
<evidence type="ECO:0000313" key="2">
    <source>
        <dbReference type="Proteomes" id="UP000565262"/>
    </source>
</evidence>
<gene>
    <name evidence="1" type="ORF">H4O21_07890</name>
</gene>
<accession>A0A839IPX6</accession>